<organism evidence="1 2">
    <name type="scientific">Setaria viridis</name>
    <name type="common">Green bristlegrass</name>
    <name type="synonym">Setaria italica subsp. viridis</name>
    <dbReference type="NCBI Taxonomy" id="4556"/>
    <lineage>
        <taxon>Eukaryota</taxon>
        <taxon>Viridiplantae</taxon>
        <taxon>Streptophyta</taxon>
        <taxon>Embryophyta</taxon>
        <taxon>Tracheophyta</taxon>
        <taxon>Spermatophyta</taxon>
        <taxon>Magnoliopsida</taxon>
        <taxon>Liliopsida</taxon>
        <taxon>Poales</taxon>
        <taxon>Poaceae</taxon>
        <taxon>PACMAD clade</taxon>
        <taxon>Panicoideae</taxon>
        <taxon>Panicodae</taxon>
        <taxon>Paniceae</taxon>
        <taxon>Cenchrinae</taxon>
        <taxon>Setaria</taxon>
    </lineage>
</organism>
<sequence>MASCLRGAFRNQATAAATAHTAAGAPGRAPG</sequence>
<name>A0A4U6W7R2_SETVI</name>
<evidence type="ECO:0000313" key="1">
    <source>
        <dbReference type="EMBL" id="TKW38718.1"/>
    </source>
</evidence>
<keyword evidence="2" id="KW-1185">Reference proteome</keyword>
<accession>A0A4U6W7R2</accession>
<dbReference type="AlphaFoldDB" id="A0A4U6W7R2"/>
<evidence type="ECO:0000313" key="2">
    <source>
        <dbReference type="Proteomes" id="UP000298652"/>
    </source>
</evidence>
<protein>
    <submittedName>
        <fullName evidence="1">Uncharacterized protein</fullName>
    </submittedName>
</protein>
<dbReference type="EMBL" id="CM016552">
    <property type="protein sequence ID" value="TKW38718.1"/>
    <property type="molecule type" value="Genomic_DNA"/>
</dbReference>
<dbReference type="Proteomes" id="UP000298652">
    <property type="component" value="Chromosome 1"/>
</dbReference>
<gene>
    <name evidence="1" type="ORF">SEVIR_1G134050v2</name>
</gene>
<reference evidence="1" key="1">
    <citation type="submission" date="2019-03" db="EMBL/GenBank/DDBJ databases">
        <title>WGS assembly of Setaria viridis.</title>
        <authorList>
            <person name="Huang P."/>
            <person name="Jenkins J."/>
            <person name="Grimwood J."/>
            <person name="Barry K."/>
            <person name="Healey A."/>
            <person name="Mamidi S."/>
            <person name="Sreedasyam A."/>
            <person name="Shu S."/>
            <person name="Feldman M."/>
            <person name="Wu J."/>
            <person name="Yu Y."/>
            <person name="Chen C."/>
            <person name="Johnson J."/>
            <person name="Rokhsar D."/>
            <person name="Baxter I."/>
            <person name="Schmutz J."/>
            <person name="Brutnell T."/>
            <person name="Kellogg E."/>
        </authorList>
    </citation>
    <scope>NUCLEOTIDE SEQUENCE [LARGE SCALE GENOMIC DNA]</scope>
</reference>
<proteinExistence type="predicted"/>
<dbReference type="Gramene" id="TKW38718">
    <property type="protein sequence ID" value="TKW38718"/>
    <property type="gene ID" value="SEVIR_1G134050v2"/>
</dbReference>